<organism evidence="1 2">
    <name type="scientific">Abeliophyllum distichum</name>
    <dbReference type="NCBI Taxonomy" id="126358"/>
    <lineage>
        <taxon>Eukaryota</taxon>
        <taxon>Viridiplantae</taxon>
        <taxon>Streptophyta</taxon>
        <taxon>Embryophyta</taxon>
        <taxon>Tracheophyta</taxon>
        <taxon>Spermatophyta</taxon>
        <taxon>Magnoliopsida</taxon>
        <taxon>eudicotyledons</taxon>
        <taxon>Gunneridae</taxon>
        <taxon>Pentapetalae</taxon>
        <taxon>asterids</taxon>
        <taxon>lamiids</taxon>
        <taxon>Lamiales</taxon>
        <taxon>Oleaceae</taxon>
        <taxon>Forsythieae</taxon>
        <taxon>Abeliophyllum</taxon>
    </lineage>
</organism>
<evidence type="ECO:0008006" key="3">
    <source>
        <dbReference type="Google" id="ProtNLM"/>
    </source>
</evidence>
<name>A0ABD1PT38_9LAMI</name>
<keyword evidence="2" id="KW-1185">Reference proteome</keyword>
<reference evidence="2" key="1">
    <citation type="submission" date="2024-07" db="EMBL/GenBank/DDBJ databases">
        <title>Two chromosome-level genome assemblies of Korean endemic species Abeliophyllum distichum and Forsythia ovata (Oleaceae).</title>
        <authorList>
            <person name="Jang H."/>
        </authorList>
    </citation>
    <scope>NUCLEOTIDE SEQUENCE [LARGE SCALE GENOMIC DNA]</scope>
</reference>
<sequence length="139" mass="16082">MRAILVQQRVSKALDDPDTHPDELKEKPTEIVDMNEIAYSSIILYLSDNIVRQVDGSKTPRHLWSTLDALFLTKTLPNKIYLLEKLFSFKMDTSKWLFKLKEGSNASDPPRYKARLVAKGFTQREGIDYNEVFSPVIKY</sequence>
<dbReference type="Pfam" id="PF14223">
    <property type="entry name" value="Retrotran_gag_2"/>
    <property type="match status" value="1"/>
</dbReference>
<dbReference type="AlphaFoldDB" id="A0ABD1PT38"/>
<dbReference type="EMBL" id="JBFOLK010000013">
    <property type="protein sequence ID" value="KAL2467090.1"/>
    <property type="molecule type" value="Genomic_DNA"/>
</dbReference>
<gene>
    <name evidence="1" type="ORF">Adt_42941</name>
</gene>
<protein>
    <recommendedName>
        <fullName evidence="3">Reverse transcriptase Ty1/copia-type domain-containing protein</fullName>
    </recommendedName>
</protein>
<comment type="caution">
    <text evidence="1">The sequence shown here is derived from an EMBL/GenBank/DDBJ whole genome shotgun (WGS) entry which is preliminary data.</text>
</comment>
<evidence type="ECO:0000313" key="1">
    <source>
        <dbReference type="EMBL" id="KAL2467090.1"/>
    </source>
</evidence>
<evidence type="ECO:0000313" key="2">
    <source>
        <dbReference type="Proteomes" id="UP001604336"/>
    </source>
</evidence>
<dbReference type="Proteomes" id="UP001604336">
    <property type="component" value="Unassembled WGS sequence"/>
</dbReference>
<accession>A0ABD1PT38</accession>
<proteinExistence type="predicted"/>